<evidence type="ECO:0000256" key="8">
    <source>
        <dbReference type="RuleBase" id="RU362125"/>
    </source>
</evidence>
<dbReference type="PANTHER" id="PTHR43884">
    <property type="entry name" value="ACYL-COA DEHYDROGENASE"/>
    <property type="match status" value="1"/>
</dbReference>
<accession>A0A7W1XTJ9</accession>
<dbReference type="InterPro" id="IPR009100">
    <property type="entry name" value="AcylCoA_DH/oxidase_NM_dom_sf"/>
</dbReference>
<evidence type="ECO:0000259" key="10">
    <source>
        <dbReference type="Pfam" id="PF02770"/>
    </source>
</evidence>
<name>A0A7W1XTJ9_9BACL</name>
<keyword evidence="4 8" id="KW-0274">FAD</keyword>
<evidence type="ECO:0000256" key="1">
    <source>
        <dbReference type="ARBA" id="ARBA00001974"/>
    </source>
</evidence>
<dbReference type="PANTHER" id="PTHR43884:SF12">
    <property type="entry name" value="ISOVALERYL-COA DEHYDROGENASE, MITOCHONDRIAL-RELATED"/>
    <property type="match status" value="1"/>
</dbReference>
<dbReference type="Proteomes" id="UP000538292">
    <property type="component" value="Unassembled WGS sequence"/>
</dbReference>
<evidence type="ECO:0000259" key="9">
    <source>
        <dbReference type="Pfam" id="PF00441"/>
    </source>
</evidence>
<protein>
    <recommendedName>
        <fullName evidence="7">Acyl-CoA dehydrogenase</fullName>
    </recommendedName>
</protein>
<evidence type="ECO:0000256" key="6">
    <source>
        <dbReference type="ARBA" id="ARBA00052546"/>
    </source>
</evidence>
<evidence type="ECO:0000256" key="4">
    <source>
        <dbReference type="ARBA" id="ARBA00022827"/>
    </source>
</evidence>
<dbReference type="InterPro" id="IPR006089">
    <property type="entry name" value="Acyl-CoA_DH_CS"/>
</dbReference>
<dbReference type="EMBL" id="JACEOL010000036">
    <property type="protein sequence ID" value="MBA4602921.1"/>
    <property type="molecule type" value="Genomic_DNA"/>
</dbReference>
<comment type="similarity">
    <text evidence="2 8">Belongs to the acyl-CoA dehydrogenase family.</text>
</comment>
<evidence type="ECO:0000259" key="11">
    <source>
        <dbReference type="Pfam" id="PF02771"/>
    </source>
</evidence>
<organism evidence="12 13">
    <name type="scientific">Thermoactinomyces mirandus</name>
    <dbReference type="NCBI Taxonomy" id="2756294"/>
    <lineage>
        <taxon>Bacteria</taxon>
        <taxon>Bacillati</taxon>
        <taxon>Bacillota</taxon>
        <taxon>Bacilli</taxon>
        <taxon>Bacillales</taxon>
        <taxon>Thermoactinomycetaceae</taxon>
        <taxon>Thermoactinomyces</taxon>
    </lineage>
</organism>
<evidence type="ECO:0000313" key="13">
    <source>
        <dbReference type="Proteomes" id="UP000538292"/>
    </source>
</evidence>
<evidence type="ECO:0000256" key="2">
    <source>
        <dbReference type="ARBA" id="ARBA00009347"/>
    </source>
</evidence>
<dbReference type="FunFam" id="2.40.110.10:FF:000001">
    <property type="entry name" value="Acyl-CoA dehydrogenase, mitochondrial"/>
    <property type="match status" value="1"/>
</dbReference>
<dbReference type="InterPro" id="IPR009075">
    <property type="entry name" value="AcylCo_DH/oxidase_C"/>
</dbReference>
<comment type="cofactor">
    <cofactor evidence="1 8">
        <name>FAD</name>
        <dbReference type="ChEBI" id="CHEBI:57692"/>
    </cofactor>
</comment>
<dbReference type="InterPro" id="IPR037069">
    <property type="entry name" value="AcylCoA_DH/ox_N_sf"/>
</dbReference>
<dbReference type="AlphaFoldDB" id="A0A7W1XTJ9"/>
<dbReference type="PIRSF" id="PIRSF016578">
    <property type="entry name" value="HsaA"/>
    <property type="match status" value="1"/>
</dbReference>
<dbReference type="GO" id="GO:0003995">
    <property type="term" value="F:acyl-CoA dehydrogenase activity"/>
    <property type="evidence" value="ECO:0007669"/>
    <property type="project" value="InterPro"/>
</dbReference>
<dbReference type="Gene3D" id="1.10.540.10">
    <property type="entry name" value="Acyl-CoA dehydrogenase/oxidase, N-terminal domain"/>
    <property type="match status" value="1"/>
</dbReference>
<gene>
    <name evidence="12" type="ORF">H2C83_11475</name>
</gene>
<dbReference type="CDD" id="cd01158">
    <property type="entry name" value="SCAD_SBCAD"/>
    <property type="match status" value="1"/>
</dbReference>
<feature type="domain" description="Acyl-CoA dehydrogenase/oxidase N-terminal" evidence="11">
    <location>
        <begin position="6"/>
        <end position="118"/>
    </location>
</feature>
<dbReference type="Pfam" id="PF02771">
    <property type="entry name" value="Acyl-CoA_dh_N"/>
    <property type="match status" value="1"/>
</dbReference>
<dbReference type="InterPro" id="IPR036250">
    <property type="entry name" value="AcylCo_DH-like_C"/>
</dbReference>
<dbReference type="InterPro" id="IPR006091">
    <property type="entry name" value="Acyl-CoA_Oxase/DH_mid-dom"/>
</dbReference>
<dbReference type="InterPro" id="IPR046373">
    <property type="entry name" value="Acyl-CoA_Oxase/DH_mid-dom_sf"/>
</dbReference>
<dbReference type="SUPFAM" id="SSF47203">
    <property type="entry name" value="Acyl-CoA dehydrogenase C-terminal domain-like"/>
    <property type="match status" value="1"/>
</dbReference>
<dbReference type="InterPro" id="IPR013786">
    <property type="entry name" value="AcylCoA_DH/ox_N"/>
</dbReference>
<dbReference type="RefSeq" id="WP_181740939.1">
    <property type="nucleotide sequence ID" value="NZ_JACEOL010000036.1"/>
</dbReference>
<comment type="caution">
    <text evidence="12">The sequence shown here is derived from an EMBL/GenBank/DDBJ whole genome shotgun (WGS) entry which is preliminary data.</text>
</comment>
<proteinExistence type="inferred from homology"/>
<dbReference type="GO" id="GO:0050660">
    <property type="term" value="F:flavin adenine dinucleotide binding"/>
    <property type="evidence" value="ECO:0007669"/>
    <property type="project" value="InterPro"/>
</dbReference>
<dbReference type="Gene3D" id="2.40.110.10">
    <property type="entry name" value="Butyryl-CoA Dehydrogenase, subunit A, domain 2"/>
    <property type="match status" value="1"/>
</dbReference>
<dbReference type="SUPFAM" id="SSF56645">
    <property type="entry name" value="Acyl-CoA dehydrogenase NM domain-like"/>
    <property type="match status" value="1"/>
</dbReference>
<dbReference type="Pfam" id="PF00441">
    <property type="entry name" value="Acyl-CoA_dh_1"/>
    <property type="match status" value="1"/>
</dbReference>
<comment type="catalytic activity">
    <reaction evidence="6">
        <text>a 2,3-saturated acyl-CoA + A = a 2,3-dehydroacyl-CoA + AH2</text>
        <dbReference type="Rhea" id="RHEA:48608"/>
        <dbReference type="ChEBI" id="CHEBI:13193"/>
        <dbReference type="ChEBI" id="CHEBI:17499"/>
        <dbReference type="ChEBI" id="CHEBI:60015"/>
        <dbReference type="ChEBI" id="CHEBI:65111"/>
    </reaction>
</comment>
<reference evidence="12 13" key="1">
    <citation type="submission" date="2020-07" db="EMBL/GenBank/DDBJ databases">
        <title>Thermoactinomyces phylogeny.</title>
        <authorList>
            <person name="Dunlap C."/>
        </authorList>
    </citation>
    <scope>NUCLEOTIDE SEQUENCE [LARGE SCALE GENOMIC DNA]</scope>
    <source>
        <strain evidence="12 13">AMNI-1</strain>
    </source>
</reference>
<sequence>MRFSFTPEQEMMRRMVRDFAETEITPIVGKMDEEDLFPREIINKMAALGLMGIPIPEEWGGAGADFTSYILALEEISKASATVGVILAVHTSVGTMPILKYGTDTQKKRFVTRLAQGDYLGAFALTEPQAGSDAANLRTSARKVADKYILNGSKMFITNSGEADIYVTFAVTDPDRGSKGISAFIVEKDTPGFRVGKKEKKMGLNGSNTCELIFEDAEVPEENLLGCEGQGYEIALSNLAGGRIGIAAQAVGIAQGAMNAALAYTRERKQFGAPIAQKQAVQFKLADMATRIEAARLLIYRAAEQKQLGLACKKEASMAKMFATDTAMKVTTEAVQIFGGYGYTREYPVERMFRDAKITQIYEGTNEIQRIVISGQLLADD</sequence>
<dbReference type="Pfam" id="PF02770">
    <property type="entry name" value="Acyl-CoA_dh_M"/>
    <property type="match status" value="1"/>
</dbReference>
<dbReference type="FunFam" id="1.20.140.10:FF:000004">
    <property type="entry name" value="Acyl-CoA dehydrogenase FadE25"/>
    <property type="match status" value="1"/>
</dbReference>
<dbReference type="PROSITE" id="PS00073">
    <property type="entry name" value="ACYL_COA_DH_2"/>
    <property type="match status" value="1"/>
</dbReference>
<dbReference type="Gene3D" id="1.20.140.10">
    <property type="entry name" value="Butyryl-CoA Dehydrogenase, subunit A, domain 3"/>
    <property type="match status" value="1"/>
</dbReference>
<keyword evidence="5 8" id="KW-0560">Oxidoreductase</keyword>
<dbReference type="FunFam" id="1.10.540.10:FF:000002">
    <property type="entry name" value="Acyl-CoA dehydrogenase FadE19"/>
    <property type="match status" value="1"/>
</dbReference>
<keyword evidence="13" id="KW-1185">Reference proteome</keyword>
<evidence type="ECO:0000313" key="12">
    <source>
        <dbReference type="EMBL" id="MBA4602921.1"/>
    </source>
</evidence>
<keyword evidence="3 8" id="KW-0285">Flavoprotein</keyword>
<feature type="domain" description="Acyl-CoA dehydrogenase/oxidase C-terminal" evidence="9">
    <location>
        <begin position="229"/>
        <end position="377"/>
    </location>
</feature>
<evidence type="ECO:0000256" key="7">
    <source>
        <dbReference type="ARBA" id="ARBA00067585"/>
    </source>
</evidence>
<evidence type="ECO:0000256" key="5">
    <source>
        <dbReference type="ARBA" id="ARBA00023002"/>
    </source>
</evidence>
<evidence type="ECO:0000256" key="3">
    <source>
        <dbReference type="ARBA" id="ARBA00022630"/>
    </source>
</evidence>
<feature type="domain" description="Acyl-CoA oxidase/dehydrogenase middle" evidence="10">
    <location>
        <begin position="122"/>
        <end position="216"/>
    </location>
</feature>